<dbReference type="InterPro" id="IPR036612">
    <property type="entry name" value="KH_dom_type_1_sf"/>
</dbReference>
<feature type="compositionally biased region" description="Basic residues" evidence="2">
    <location>
        <begin position="811"/>
        <end position="826"/>
    </location>
</feature>
<feature type="region of interest" description="Disordered" evidence="2">
    <location>
        <begin position="451"/>
        <end position="489"/>
    </location>
</feature>
<keyword evidence="1" id="KW-0694">RNA-binding</keyword>
<sequence length="1037" mass="111468">MTSRQPVQPHQQQQQQQQDAQQATMPHQRPQHQHGGRHHHHNHHHNHHHHKHSRGVPHAIPDVPPIQLVFHRVGEDEAATATATATTPADTASKAGRAAATAPPTAGEDGSGGRGGVGDKASDNAAVYIELKRPNEDIFRPPPPHCVHQVPGLNGEQDCYRLHGPSVNQVKADFFKWAIKHCTPPSLLVKFLKAVGVLHEDVPEAAGVSLRADLISALRYNQCIITIHKNDIGRVIGRDGHHIFAFQQLSGGNMYIPSKPKPDEDAVELVILAPNARTVTYCEALVNMMLTPISQGGVKPDDDEAQGVQESSAAYRVLHMCDNEFRQLFQGLKRPMSAIQIAVKRTATTVSAFGHVPNTHAQQVVLAGPACNNLLEELAQLIRRDRHGKSKKPAMMEIAVMHHTNPAVVLPLNKPYETRTPDSLPGPSGPIGVPPQFMPMQGTPMQPPFAVLDGGAPGSPMTTPGSGPHQAGPPPPPPHHQGMMGSPFAVPFAPPGMHVHPVPVSTMATGAPLMRSPGMGPAVAQVPLMPHSPMMQPGGPPGGPTPPYMMQQQQPPPQQHQQRPRHLRSVSSSTSQPGSPFTDRRSGGGAQQQLHPQQPQQQRAQGATSSPQQAMYAQQQQQQQQHHPVLLSPTQHPAQFQPQQFPPYHQQPPHVMGQQQQLPPSQQHQQQPPSGMPYTSTGAVVTTAQGGAPYGGYYGPPTPTTGPFNAMTPGSQPSFPSADGMGMGGVMYVHPQYSAQAQMFPIQCNNMLKRRLSYHFATLSAMVNDAFGSRLMWEQGADHLVLVTVPELVQPIMHQLYELPLPPVPTSHHHHHHGGSSGRHSRWSSEGDEDTHPHAHHRTAGTQQQQQSQQQQQHQHQHQHQHQPQQQQQQQQPTGKNGGKSAARTRDVEGAVRVPEQQQVKTQQPTTTMTPTSTNGGGVAASASTSTTPSTGASSATPSSSSRSQRPPSVSGAKGGNAPNGVVCGAGMTQTQHADKENATRSSRSSRPSSASSHGVGTLSMDRLTLSGPTTPKGTHAMTLPPPPGMTTPPHPH</sequence>
<feature type="compositionally biased region" description="Low complexity" evidence="2">
    <location>
        <begin position="899"/>
        <end position="956"/>
    </location>
</feature>
<gene>
    <name evidence="3" type="ORF">PTSG_10484</name>
</gene>
<proteinExistence type="predicted"/>
<feature type="compositionally biased region" description="Low complexity" evidence="2">
    <location>
        <begin position="591"/>
        <end position="625"/>
    </location>
</feature>
<feature type="region of interest" description="Disordered" evidence="2">
    <location>
        <begin position="808"/>
        <end position="1037"/>
    </location>
</feature>
<keyword evidence="4" id="KW-1185">Reference proteome</keyword>
<feature type="compositionally biased region" description="Low complexity" evidence="2">
    <location>
        <begin position="866"/>
        <end position="876"/>
    </location>
</feature>
<organism evidence="4">
    <name type="scientific">Salpingoeca rosetta (strain ATCC 50818 / BSB-021)</name>
    <dbReference type="NCBI Taxonomy" id="946362"/>
    <lineage>
        <taxon>Eukaryota</taxon>
        <taxon>Choanoflagellata</taxon>
        <taxon>Craspedida</taxon>
        <taxon>Salpingoecidae</taxon>
        <taxon>Salpingoeca</taxon>
    </lineage>
</organism>
<feature type="compositionally biased region" description="Pro residues" evidence="2">
    <location>
        <begin position="1024"/>
        <end position="1037"/>
    </location>
</feature>
<reference evidence="3" key="1">
    <citation type="submission" date="2009-08" db="EMBL/GenBank/DDBJ databases">
        <title>Annotation of Salpingoeca rosetta.</title>
        <authorList>
            <consortium name="The Broad Institute Genome Sequencing Platform"/>
            <person name="Russ C."/>
            <person name="Cuomo C."/>
            <person name="Burger G."/>
            <person name="Gray M.W."/>
            <person name="Holland P.W.H."/>
            <person name="King N."/>
            <person name="Lang F.B.F."/>
            <person name="Roger A.J."/>
            <person name="Ruiz-Trillo I."/>
            <person name="Young S.K."/>
            <person name="Zeng Q."/>
            <person name="Gargeya S."/>
            <person name="Alvarado L."/>
            <person name="Berlin A."/>
            <person name="Chapman S.B."/>
            <person name="Chen Z."/>
            <person name="Freedman E."/>
            <person name="Gellesch M."/>
            <person name="Goldberg J."/>
            <person name="Griggs A."/>
            <person name="Gujja S."/>
            <person name="Heilman E."/>
            <person name="Heiman D."/>
            <person name="Howarth C."/>
            <person name="Mehta T."/>
            <person name="Neiman D."/>
            <person name="Pearson M."/>
            <person name="Roberts A."/>
            <person name="Saif S."/>
            <person name="Shea T."/>
            <person name="Shenoy N."/>
            <person name="Sisk P."/>
            <person name="Stolte C."/>
            <person name="Sykes S."/>
            <person name="White J."/>
            <person name="Yandava C."/>
            <person name="Haas B."/>
            <person name="Nusbaum C."/>
            <person name="Birren B."/>
        </authorList>
    </citation>
    <scope>NUCLEOTIDE SEQUENCE [LARGE SCALE GENOMIC DNA]</scope>
    <source>
        <strain evidence="3">ATCC 50818</strain>
    </source>
</reference>
<feature type="region of interest" description="Disordered" evidence="2">
    <location>
        <begin position="1"/>
        <end position="61"/>
    </location>
</feature>
<feature type="compositionally biased region" description="Low complexity" evidence="2">
    <location>
        <begin position="633"/>
        <end position="673"/>
    </location>
</feature>
<feature type="compositionally biased region" description="Low complexity" evidence="2">
    <location>
        <begin position="569"/>
        <end position="579"/>
    </location>
</feature>
<evidence type="ECO:0000256" key="2">
    <source>
        <dbReference type="SAM" id="MobiDB-lite"/>
    </source>
</evidence>
<dbReference type="Proteomes" id="UP000007799">
    <property type="component" value="Unassembled WGS sequence"/>
</dbReference>
<dbReference type="KEGG" id="sre:PTSG_10484"/>
<evidence type="ECO:0000256" key="1">
    <source>
        <dbReference type="PROSITE-ProRule" id="PRU00117"/>
    </source>
</evidence>
<dbReference type="GO" id="GO:0003723">
    <property type="term" value="F:RNA binding"/>
    <property type="evidence" value="ECO:0007669"/>
    <property type="project" value="UniProtKB-UniRule"/>
</dbReference>
<feature type="compositionally biased region" description="Basic residues" evidence="2">
    <location>
        <begin position="29"/>
        <end position="55"/>
    </location>
</feature>
<dbReference type="GeneID" id="16069406"/>
<name>F2UPT1_SALR5</name>
<dbReference type="PROSITE" id="PS50084">
    <property type="entry name" value="KH_TYPE_1"/>
    <property type="match status" value="1"/>
</dbReference>
<feature type="region of interest" description="Disordered" evidence="2">
    <location>
        <begin position="516"/>
        <end position="682"/>
    </location>
</feature>
<dbReference type="RefSeq" id="XP_004988864.1">
    <property type="nucleotide sequence ID" value="XM_004988807.1"/>
</dbReference>
<feature type="compositionally biased region" description="Low complexity" evidence="2">
    <location>
        <begin position="985"/>
        <end position="997"/>
    </location>
</feature>
<evidence type="ECO:0000313" key="4">
    <source>
        <dbReference type="Proteomes" id="UP000007799"/>
    </source>
</evidence>
<dbReference type="Gene3D" id="3.30.310.210">
    <property type="match status" value="1"/>
</dbReference>
<protein>
    <recommendedName>
        <fullName evidence="5">K Homology domain-containing protein</fullName>
    </recommendedName>
</protein>
<feature type="compositionally biased region" description="Low complexity" evidence="2">
    <location>
        <begin position="458"/>
        <end position="470"/>
    </location>
</feature>
<feature type="compositionally biased region" description="Low complexity" evidence="2">
    <location>
        <begin position="847"/>
        <end position="858"/>
    </location>
</feature>
<feature type="compositionally biased region" description="Low complexity" evidence="2">
    <location>
        <begin position="79"/>
        <end position="108"/>
    </location>
</feature>
<feature type="compositionally biased region" description="Low complexity" evidence="2">
    <location>
        <begin position="1"/>
        <end position="28"/>
    </location>
</feature>
<dbReference type="EMBL" id="GL832987">
    <property type="protein sequence ID" value="EGD79636.1"/>
    <property type="molecule type" value="Genomic_DNA"/>
</dbReference>
<dbReference type="InParanoid" id="F2UPT1"/>
<evidence type="ECO:0008006" key="5">
    <source>
        <dbReference type="Google" id="ProtNLM"/>
    </source>
</evidence>
<evidence type="ECO:0000313" key="3">
    <source>
        <dbReference type="EMBL" id="EGD79636.1"/>
    </source>
</evidence>
<dbReference type="STRING" id="946362.F2UPT1"/>
<feature type="compositionally biased region" description="Gly residues" evidence="2">
    <location>
        <begin position="109"/>
        <end position="118"/>
    </location>
</feature>
<dbReference type="AlphaFoldDB" id="F2UPT1"/>
<dbReference type="SUPFAM" id="SSF54791">
    <property type="entry name" value="Eukaryotic type KH-domain (KH-domain type I)"/>
    <property type="match status" value="1"/>
</dbReference>
<accession>F2UPT1</accession>
<feature type="compositionally biased region" description="Pro residues" evidence="2">
    <location>
        <begin position="538"/>
        <end position="547"/>
    </location>
</feature>
<feature type="region of interest" description="Disordered" evidence="2">
    <location>
        <begin position="77"/>
        <end position="121"/>
    </location>
</feature>